<keyword evidence="2" id="KW-1185">Reference proteome</keyword>
<comment type="caution">
    <text evidence="1">The sequence shown here is derived from an EMBL/GenBank/DDBJ whole genome shotgun (WGS) entry which is preliminary data.</text>
</comment>
<protein>
    <submittedName>
        <fullName evidence="1">Uncharacterized protein</fullName>
    </submittedName>
</protein>
<sequence>MTNSIAAQEALGQSRGGFGSKIHALTDAPWNYRFVSF</sequence>
<organism evidence="1 2">
    <name type="scientific">Azomonas macrocytogenes</name>
    <name type="common">Azotobacter macrocytogenes</name>
    <dbReference type="NCBI Taxonomy" id="69962"/>
    <lineage>
        <taxon>Bacteria</taxon>
        <taxon>Pseudomonadati</taxon>
        <taxon>Pseudomonadota</taxon>
        <taxon>Gammaproteobacteria</taxon>
        <taxon>Pseudomonadales</taxon>
        <taxon>Pseudomonadaceae</taxon>
        <taxon>Azomonas</taxon>
    </lineage>
</organism>
<proteinExistence type="predicted"/>
<accession>A0A839TBM6</accession>
<dbReference type="AlphaFoldDB" id="A0A839TBM6"/>
<reference evidence="1 2" key="1">
    <citation type="submission" date="2020-08" db="EMBL/GenBank/DDBJ databases">
        <title>Genomic Encyclopedia of Type Strains, Phase III (KMG-III): the genomes of soil and plant-associated and newly described type strains.</title>
        <authorList>
            <person name="Whitman W."/>
        </authorList>
    </citation>
    <scope>NUCLEOTIDE SEQUENCE [LARGE SCALE GENOMIC DNA]</scope>
    <source>
        <strain evidence="1 2">CECT 4462</strain>
    </source>
</reference>
<dbReference type="EMBL" id="JACHXI010000050">
    <property type="protein sequence ID" value="MBB3105465.1"/>
    <property type="molecule type" value="Genomic_DNA"/>
</dbReference>
<evidence type="ECO:0000313" key="1">
    <source>
        <dbReference type="EMBL" id="MBB3105465.1"/>
    </source>
</evidence>
<name>A0A839TBM6_AZOMA</name>
<gene>
    <name evidence="1" type="ORF">FHR87_003908</name>
</gene>
<evidence type="ECO:0000313" key="2">
    <source>
        <dbReference type="Proteomes" id="UP000549250"/>
    </source>
</evidence>
<dbReference type="Proteomes" id="UP000549250">
    <property type="component" value="Unassembled WGS sequence"/>
</dbReference>